<evidence type="ECO:0000256" key="2">
    <source>
        <dbReference type="ARBA" id="ARBA00010790"/>
    </source>
</evidence>
<dbReference type="PROSITE" id="PS00624">
    <property type="entry name" value="GMC_OXRED_2"/>
    <property type="match status" value="1"/>
</dbReference>
<proteinExistence type="inferred from homology"/>
<evidence type="ECO:0000259" key="5">
    <source>
        <dbReference type="PROSITE" id="PS00624"/>
    </source>
</evidence>
<name>A0AA36NAW2_9DINO</name>
<evidence type="ECO:0000256" key="1">
    <source>
        <dbReference type="ARBA" id="ARBA00001974"/>
    </source>
</evidence>
<dbReference type="InterPro" id="IPR007867">
    <property type="entry name" value="GMC_OxRtase_C"/>
</dbReference>
<reference evidence="6" key="1">
    <citation type="submission" date="2023-08" db="EMBL/GenBank/DDBJ databases">
        <authorList>
            <person name="Chen Y."/>
            <person name="Shah S."/>
            <person name="Dougan E. K."/>
            <person name="Thang M."/>
            <person name="Chan C."/>
        </authorList>
    </citation>
    <scope>NUCLEOTIDE SEQUENCE</scope>
</reference>
<evidence type="ECO:0000313" key="6">
    <source>
        <dbReference type="EMBL" id="CAJ1396786.1"/>
    </source>
</evidence>
<evidence type="ECO:0000256" key="4">
    <source>
        <dbReference type="ARBA" id="ARBA00022827"/>
    </source>
</evidence>
<dbReference type="PIRSF" id="PIRSF000137">
    <property type="entry name" value="Alcohol_oxidase"/>
    <property type="match status" value="1"/>
</dbReference>
<accession>A0AA36NAW2</accession>
<evidence type="ECO:0000313" key="7">
    <source>
        <dbReference type="Proteomes" id="UP001178507"/>
    </source>
</evidence>
<dbReference type="PANTHER" id="PTHR11552">
    <property type="entry name" value="GLUCOSE-METHANOL-CHOLINE GMC OXIDOREDUCTASE"/>
    <property type="match status" value="1"/>
</dbReference>
<feature type="domain" description="Glucose-methanol-choline oxidoreductase N-terminal" evidence="5">
    <location>
        <begin position="276"/>
        <end position="290"/>
    </location>
</feature>
<comment type="caution">
    <text evidence="6">The sequence shown here is derived from an EMBL/GenBank/DDBJ whole genome shotgun (WGS) entry which is preliminary data.</text>
</comment>
<dbReference type="GO" id="GO:0050660">
    <property type="term" value="F:flavin adenine dinucleotide binding"/>
    <property type="evidence" value="ECO:0007669"/>
    <property type="project" value="InterPro"/>
</dbReference>
<evidence type="ECO:0000256" key="3">
    <source>
        <dbReference type="ARBA" id="ARBA00022630"/>
    </source>
</evidence>
<dbReference type="Pfam" id="PF00732">
    <property type="entry name" value="GMC_oxred_N"/>
    <property type="match status" value="1"/>
</dbReference>
<dbReference type="Gene3D" id="3.50.50.60">
    <property type="entry name" value="FAD/NAD(P)-binding domain"/>
    <property type="match status" value="3"/>
</dbReference>
<keyword evidence="7" id="KW-1185">Reference proteome</keyword>
<comment type="similarity">
    <text evidence="2">Belongs to the GMC oxidoreductase family.</text>
</comment>
<dbReference type="Proteomes" id="UP001178507">
    <property type="component" value="Unassembled WGS sequence"/>
</dbReference>
<dbReference type="AlphaFoldDB" id="A0AA36NAW2"/>
<dbReference type="GO" id="GO:0016614">
    <property type="term" value="F:oxidoreductase activity, acting on CH-OH group of donors"/>
    <property type="evidence" value="ECO:0007669"/>
    <property type="project" value="InterPro"/>
</dbReference>
<keyword evidence="4" id="KW-0274">FAD</keyword>
<dbReference type="PANTHER" id="PTHR11552:SF147">
    <property type="entry name" value="CHOLINE DEHYDROGENASE, MITOCHONDRIAL"/>
    <property type="match status" value="1"/>
</dbReference>
<organism evidence="6 7">
    <name type="scientific">Effrenium voratum</name>
    <dbReference type="NCBI Taxonomy" id="2562239"/>
    <lineage>
        <taxon>Eukaryota</taxon>
        <taxon>Sar</taxon>
        <taxon>Alveolata</taxon>
        <taxon>Dinophyceae</taxon>
        <taxon>Suessiales</taxon>
        <taxon>Symbiodiniaceae</taxon>
        <taxon>Effrenium</taxon>
    </lineage>
</organism>
<gene>
    <name evidence="6" type="ORF">EVOR1521_LOCUS20938</name>
</gene>
<protein>
    <recommendedName>
        <fullName evidence="5">Glucose-methanol-choline oxidoreductase N-terminal domain-containing protein</fullName>
    </recommendedName>
</protein>
<dbReference type="InterPro" id="IPR036188">
    <property type="entry name" value="FAD/NAD-bd_sf"/>
</dbReference>
<dbReference type="Pfam" id="PF05199">
    <property type="entry name" value="GMC_oxred_C"/>
    <property type="match status" value="1"/>
</dbReference>
<keyword evidence="3" id="KW-0285">Flavoprotein</keyword>
<dbReference type="EMBL" id="CAUJNA010003243">
    <property type="protein sequence ID" value="CAJ1396786.1"/>
    <property type="molecule type" value="Genomic_DNA"/>
</dbReference>
<dbReference type="InterPro" id="IPR012132">
    <property type="entry name" value="GMC_OxRdtase"/>
</dbReference>
<sequence length="479" mass="51941">MGTSLSIPPSLEEEFDVVVVGGGSTGCVVAARLAEGGARVLLLEAGPSNQERGIRRRVGSPFLQSVQLQTSELSCVYSTVPQEAAGGRASRWPRGKLLGGCSSVNQCLYVRGDPRTFDDWETRLGCQGWGWKSVLKHFKKCEHYHGDGNPALRGFDGPIQVTKAEKRFGLATREVCELFLAACEAAGIPRVEDYNGETQTGASVIQATVCQGVRSDAASAYLFDATRAARLASLRIVTGACAERIQLEELRARGVHFRLKGELKYVRAKETVVCAGAIGSPQLLMLSGIGPKEHLEAVGLECQADLAVGSNLCDHLCFPLRFSWREPLAFNPARQTSTLISRAQHALGKGGVYDFPPVGALCFCQSKVAESYQDLDPDIPHDPASEQYMREYVRRYAQTVYHHSGTCRLGPEGSESVVDLRLRPWGVKQLMVADASVMPYCVSGNINAACLMIGEQAATFLLEDHQEFRSDNGEPGASQ</sequence>
<dbReference type="SUPFAM" id="SSF51905">
    <property type="entry name" value="FAD/NAD(P)-binding domain"/>
    <property type="match status" value="1"/>
</dbReference>
<comment type="cofactor">
    <cofactor evidence="1">
        <name>FAD</name>
        <dbReference type="ChEBI" id="CHEBI:57692"/>
    </cofactor>
</comment>
<dbReference type="InterPro" id="IPR000172">
    <property type="entry name" value="GMC_OxRdtase_N"/>
</dbReference>